<organism evidence="2 3">
    <name type="scientific">Hypsibius exemplaris</name>
    <name type="common">Freshwater tardigrade</name>
    <dbReference type="NCBI Taxonomy" id="2072580"/>
    <lineage>
        <taxon>Eukaryota</taxon>
        <taxon>Metazoa</taxon>
        <taxon>Ecdysozoa</taxon>
        <taxon>Tardigrada</taxon>
        <taxon>Eutardigrada</taxon>
        <taxon>Parachela</taxon>
        <taxon>Hypsibioidea</taxon>
        <taxon>Hypsibiidae</taxon>
        <taxon>Hypsibius</taxon>
    </lineage>
</organism>
<comment type="caution">
    <text evidence="2">The sequence shown here is derived from an EMBL/GenBank/DDBJ whole genome shotgun (WGS) entry which is preliminary data.</text>
</comment>
<feature type="region of interest" description="Disordered" evidence="1">
    <location>
        <begin position="1"/>
        <end position="34"/>
    </location>
</feature>
<evidence type="ECO:0000313" key="2">
    <source>
        <dbReference type="EMBL" id="OQV18510.1"/>
    </source>
</evidence>
<accession>A0A1W0WTJ1</accession>
<name>A0A1W0WTJ1_HYPEX</name>
<protein>
    <recommendedName>
        <fullName evidence="4">F-box domain-containing protein</fullName>
    </recommendedName>
</protein>
<feature type="compositionally biased region" description="Basic and acidic residues" evidence="1">
    <location>
        <begin position="1"/>
        <end position="18"/>
    </location>
</feature>
<reference evidence="3" key="1">
    <citation type="submission" date="2017-01" db="EMBL/GenBank/DDBJ databases">
        <title>Comparative genomics of anhydrobiosis in the tardigrade Hypsibius dujardini.</title>
        <authorList>
            <person name="Yoshida Y."/>
            <person name="Koutsovoulos G."/>
            <person name="Laetsch D."/>
            <person name="Stevens L."/>
            <person name="Kumar S."/>
            <person name="Horikawa D."/>
            <person name="Ishino K."/>
            <person name="Komine S."/>
            <person name="Tomita M."/>
            <person name="Blaxter M."/>
            <person name="Arakawa K."/>
        </authorList>
    </citation>
    <scope>NUCLEOTIDE SEQUENCE [LARGE SCALE GENOMIC DNA]</scope>
    <source>
        <strain evidence="3">Z151</strain>
    </source>
</reference>
<dbReference type="OrthoDB" id="10486154at2759"/>
<dbReference type="EMBL" id="MTYJ01000048">
    <property type="protein sequence ID" value="OQV18510.1"/>
    <property type="molecule type" value="Genomic_DNA"/>
</dbReference>
<evidence type="ECO:0000256" key="1">
    <source>
        <dbReference type="SAM" id="MobiDB-lite"/>
    </source>
</evidence>
<feature type="compositionally biased region" description="Low complexity" evidence="1">
    <location>
        <begin position="63"/>
        <end position="75"/>
    </location>
</feature>
<dbReference type="AlphaFoldDB" id="A0A1W0WTJ1"/>
<sequence>MLSIGEIRRLSAQRERSKSTPTPPVFHNPAAPTLDSAELLLESTVPRPPQLSDFLFDGIPRETSPTPDSSISPPSENVLPKSASSDSERRRLSLSSASFLQDLLEDTGEASEVAAGHVDSEDSSITETDVLLSYPVYSRYLRMLPMKDLLALGKTSSRFRSLVQYEKTRSRRHRFACIYRREFIRYLNLSLGSQKWITQHQVFGNILNELYIQPEHLLVFYSPDIFHYDVRIIDRTGLLRLRKPDEILDSFMRQRNEDDLRVWHFRLFSVIRPVAEPTQSDLDHASLTRTELHRLHLWHSEDLAMIVLPETKENVQIIHQRVGFSHTALMEIPSHIRERNGGDLVTLLQLIQHAFAPKLLILTIHCIPRGFGPLSLEFPVILFEGMIFDGAPAEEWMCFAGSAVTVYQVILDVSDKRDVRDMKLNALYAQLGVVFPNAGQCWLFYFTEMWPGGTSKEIPQCDVLTLRRLFPGVPVLGGRAKRFMGNQWCPILAESAAADTAKSLFLRQTPTIVTVVYID</sequence>
<feature type="region of interest" description="Disordered" evidence="1">
    <location>
        <begin position="51"/>
        <end position="90"/>
    </location>
</feature>
<evidence type="ECO:0000313" key="3">
    <source>
        <dbReference type="Proteomes" id="UP000192578"/>
    </source>
</evidence>
<proteinExistence type="predicted"/>
<evidence type="ECO:0008006" key="4">
    <source>
        <dbReference type="Google" id="ProtNLM"/>
    </source>
</evidence>
<keyword evidence="3" id="KW-1185">Reference proteome</keyword>
<gene>
    <name evidence="2" type="ORF">BV898_07338</name>
</gene>
<dbReference type="Proteomes" id="UP000192578">
    <property type="component" value="Unassembled WGS sequence"/>
</dbReference>